<dbReference type="EMBL" id="LR778216">
    <property type="protein sequence ID" value="CAB1282928.1"/>
    <property type="molecule type" value="Genomic_DNA"/>
</dbReference>
<evidence type="ECO:0000313" key="1">
    <source>
        <dbReference type="EMBL" id="CAB1282928.1"/>
    </source>
</evidence>
<keyword evidence="2" id="KW-1185">Reference proteome</keyword>
<protein>
    <submittedName>
        <fullName evidence="1">Uncharacterized protein</fullName>
    </submittedName>
</protein>
<reference evidence="1 2" key="1">
    <citation type="submission" date="2020-03" db="EMBL/GenBank/DDBJ databases">
        <authorList>
            <person name="Ansaldi M."/>
            <person name="Clavijo F."/>
        </authorList>
    </citation>
    <scope>NUCLEOTIDE SEQUENCE [LARGE SCALE GENOMIC DNA]</scope>
</reference>
<name>A0A6F8ZKV9_9CAUD</name>
<proteinExistence type="predicted"/>
<sequence>MNSNGIHITVYRYQDNKRIEQTVVIPDHDLTDLRYPCEFIATRVVETINNVHQHVRNKGGTAPAALSVRA</sequence>
<organism evidence="1 2">
    <name type="scientific">Xylella phage Cota</name>
    <dbReference type="NCBI Taxonomy" id="2699877"/>
    <lineage>
        <taxon>Viruses</taxon>
        <taxon>Duplodnaviria</taxon>
        <taxon>Heunggongvirae</taxon>
        <taxon>Uroviricota</taxon>
        <taxon>Caudoviricetes</taxon>
        <taxon>Autographivirales</taxon>
        <taxon>Autonotataviridae</taxon>
        <taxon>Cotavirus</taxon>
        <taxon>Cotavirus cota</taxon>
    </lineage>
</organism>
<evidence type="ECO:0000313" key="2">
    <source>
        <dbReference type="Proteomes" id="UP000501273"/>
    </source>
</evidence>
<dbReference type="Proteomes" id="UP000501273">
    <property type="component" value="Chromosome"/>
</dbReference>
<accession>A0A6F8ZKV9</accession>